<dbReference type="InterPro" id="IPR042098">
    <property type="entry name" value="TauD-like_sf"/>
</dbReference>
<accession>A0A1T4T3Z2</accession>
<evidence type="ECO:0000256" key="1">
    <source>
        <dbReference type="ARBA" id="ARBA00005896"/>
    </source>
</evidence>
<evidence type="ECO:0000313" key="8">
    <source>
        <dbReference type="Proteomes" id="UP000190092"/>
    </source>
</evidence>
<sequence>MTVTIQPITPDFAAEVGDVDLGQPLAADDLAAIRSAFTKYAVLVFPDQTFDDQSHLEFARHFGPLETSVFKLRADHKMRLHENLADVGNLDAEDRILPSNDRVRLYQLGNRLWHTDSSFKRVPAYCSLLHGRAIPSIGGHTEFADMRAAYDALSEDMKRRLVGLVAEHSLMTSRARLGFTDFDEAERKAFEPVPQVLVRRLQDSGRMSLYLASHAGAIRGMPKAEAEALLKELTAHATQRQFVYIHRWRVNDLVMWDDRCTMHRGTDFDDQRWRRDMRRATVSDVAPTCEQMGLAVAAE</sequence>
<dbReference type="InterPro" id="IPR003819">
    <property type="entry name" value="TauD/TfdA-like"/>
</dbReference>
<evidence type="ECO:0000256" key="5">
    <source>
        <dbReference type="ARBA" id="ARBA00023004"/>
    </source>
</evidence>
<keyword evidence="4" id="KW-0560">Oxidoreductase</keyword>
<dbReference type="AlphaFoldDB" id="A0A1T4T3Z2"/>
<dbReference type="GO" id="GO:0046872">
    <property type="term" value="F:metal ion binding"/>
    <property type="evidence" value="ECO:0007669"/>
    <property type="project" value="UniProtKB-KW"/>
</dbReference>
<dbReference type="OrthoDB" id="7346227at2"/>
<evidence type="ECO:0000256" key="2">
    <source>
        <dbReference type="ARBA" id="ARBA00022723"/>
    </source>
</evidence>
<evidence type="ECO:0000313" key="7">
    <source>
        <dbReference type="EMBL" id="SKA35192.1"/>
    </source>
</evidence>
<dbReference type="InterPro" id="IPR051178">
    <property type="entry name" value="TfdA_dioxygenase"/>
</dbReference>
<feature type="domain" description="TauD/TfdA-like" evidence="6">
    <location>
        <begin position="5"/>
        <end position="281"/>
    </location>
</feature>
<dbReference type="PANTHER" id="PTHR43779">
    <property type="entry name" value="DIOXYGENASE RV0097-RELATED"/>
    <property type="match status" value="1"/>
</dbReference>
<dbReference type="Pfam" id="PF02668">
    <property type="entry name" value="TauD"/>
    <property type="match status" value="1"/>
</dbReference>
<dbReference type="Proteomes" id="UP000190092">
    <property type="component" value="Unassembled WGS sequence"/>
</dbReference>
<dbReference type="RefSeq" id="WP_085937369.1">
    <property type="nucleotide sequence ID" value="NZ_FUWJ01000012.1"/>
</dbReference>
<dbReference type="Gene3D" id="3.60.130.10">
    <property type="entry name" value="Clavaminate synthase-like"/>
    <property type="match status" value="1"/>
</dbReference>
<protein>
    <submittedName>
        <fullName evidence="7">Alpha-ketoglutarate-dependent 2,4-dichlorophenoxyacetate dioxygenase</fullName>
    </submittedName>
</protein>
<name>A0A1T4T3Z2_9HYPH</name>
<keyword evidence="3 7" id="KW-0223">Dioxygenase</keyword>
<evidence type="ECO:0000259" key="6">
    <source>
        <dbReference type="Pfam" id="PF02668"/>
    </source>
</evidence>
<dbReference type="PANTHER" id="PTHR43779:SF3">
    <property type="entry name" value="(3R)-3-[(CARBOXYMETHYL)AMINO]FATTY ACID OXYGENASE_DECARBOXYLASE"/>
    <property type="match status" value="1"/>
</dbReference>
<organism evidence="7 8">
    <name type="scientific">Enhydrobacter aerosaccus</name>
    <dbReference type="NCBI Taxonomy" id="225324"/>
    <lineage>
        <taxon>Bacteria</taxon>
        <taxon>Pseudomonadati</taxon>
        <taxon>Pseudomonadota</taxon>
        <taxon>Alphaproteobacteria</taxon>
        <taxon>Hyphomicrobiales</taxon>
        <taxon>Enhydrobacter</taxon>
    </lineage>
</organism>
<dbReference type="GO" id="GO:0016706">
    <property type="term" value="F:2-oxoglutarate-dependent dioxygenase activity"/>
    <property type="evidence" value="ECO:0007669"/>
    <property type="project" value="UniProtKB-ARBA"/>
</dbReference>
<gene>
    <name evidence="7" type="ORF">SAMN02745126_05651</name>
</gene>
<comment type="similarity">
    <text evidence="1">Belongs to the TfdA dioxygenase family.</text>
</comment>
<dbReference type="EMBL" id="FUWJ01000012">
    <property type="protein sequence ID" value="SKA35192.1"/>
    <property type="molecule type" value="Genomic_DNA"/>
</dbReference>
<proteinExistence type="inferred from homology"/>
<dbReference type="STRING" id="225324.SAMN02745126_05651"/>
<keyword evidence="2" id="KW-0479">Metal-binding</keyword>
<evidence type="ECO:0000256" key="3">
    <source>
        <dbReference type="ARBA" id="ARBA00022964"/>
    </source>
</evidence>
<reference evidence="8" key="1">
    <citation type="submission" date="2017-02" db="EMBL/GenBank/DDBJ databases">
        <authorList>
            <person name="Varghese N."/>
            <person name="Submissions S."/>
        </authorList>
    </citation>
    <scope>NUCLEOTIDE SEQUENCE [LARGE SCALE GENOMIC DNA]</scope>
    <source>
        <strain evidence="8">ATCC 27094</strain>
    </source>
</reference>
<dbReference type="SUPFAM" id="SSF51197">
    <property type="entry name" value="Clavaminate synthase-like"/>
    <property type="match status" value="1"/>
</dbReference>
<keyword evidence="5" id="KW-0408">Iron</keyword>
<keyword evidence="8" id="KW-1185">Reference proteome</keyword>
<evidence type="ECO:0000256" key="4">
    <source>
        <dbReference type="ARBA" id="ARBA00023002"/>
    </source>
</evidence>